<dbReference type="Proteomes" id="UP000059680">
    <property type="component" value="Chromosome 5"/>
</dbReference>
<dbReference type="InParanoid" id="A0A0P0WNH1"/>
<feature type="compositionally biased region" description="Basic residues" evidence="1">
    <location>
        <begin position="21"/>
        <end position="58"/>
    </location>
</feature>
<feature type="compositionally biased region" description="Gly residues" evidence="1">
    <location>
        <begin position="76"/>
        <end position="87"/>
    </location>
</feature>
<evidence type="ECO:0000256" key="1">
    <source>
        <dbReference type="SAM" id="MobiDB-lite"/>
    </source>
</evidence>
<organism evidence="2 3">
    <name type="scientific">Oryza sativa subsp. japonica</name>
    <name type="common">Rice</name>
    <dbReference type="NCBI Taxonomy" id="39947"/>
    <lineage>
        <taxon>Eukaryota</taxon>
        <taxon>Viridiplantae</taxon>
        <taxon>Streptophyta</taxon>
        <taxon>Embryophyta</taxon>
        <taxon>Tracheophyta</taxon>
        <taxon>Spermatophyta</taxon>
        <taxon>Magnoliopsida</taxon>
        <taxon>Liliopsida</taxon>
        <taxon>Poales</taxon>
        <taxon>Poaceae</taxon>
        <taxon>BOP clade</taxon>
        <taxon>Oryzoideae</taxon>
        <taxon>Oryzeae</taxon>
        <taxon>Oryzinae</taxon>
        <taxon>Oryza</taxon>
        <taxon>Oryza sativa</taxon>
    </lineage>
</organism>
<name>A0A0P0WNH1_ORYSJ</name>
<feature type="region of interest" description="Disordered" evidence="1">
    <location>
        <begin position="1"/>
        <end position="110"/>
    </location>
</feature>
<accession>A0A0P0WNH1</accession>
<dbReference type="AlphaFoldDB" id="A0A0P0WNH1"/>
<protein>
    <submittedName>
        <fullName evidence="2">Os05g0470400 protein</fullName>
    </submittedName>
</protein>
<keyword evidence="3" id="KW-1185">Reference proteome</keyword>
<evidence type="ECO:0000313" key="3">
    <source>
        <dbReference type="Proteomes" id="UP000059680"/>
    </source>
</evidence>
<reference evidence="3" key="1">
    <citation type="journal article" date="2005" name="Nature">
        <title>The map-based sequence of the rice genome.</title>
        <authorList>
            <consortium name="International rice genome sequencing project (IRGSP)"/>
            <person name="Matsumoto T."/>
            <person name="Wu J."/>
            <person name="Kanamori H."/>
            <person name="Katayose Y."/>
            <person name="Fujisawa M."/>
            <person name="Namiki N."/>
            <person name="Mizuno H."/>
            <person name="Yamamoto K."/>
            <person name="Antonio B.A."/>
            <person name="Baba T."/>
            <person name="Sakata K."/>
            <person name="Nagamura Y."/>
            <person name="Aoki H."/>
            <person name="Arikawa K."/>
            <person name="Arita K."/>
            <person name="Bito T."/>
            <person name="Chiden Y."/>
            <person name="Fujitsuka N."/>
            <person name="Fukunaka R."/>
            <person name="Hamada M."/>
            <person name="Harada C."/>
            <person name="Hayashi A."/>
            <person name="Hijishita S."/>
            <person name="Honda M."/>
            <person name="Hosokawa S."/>
            <person name="Ichikawa Y."/>
            <person name="Idonuma A."/>
            <person name="Iijima M."/>
            <person name="Ikeda M."/>
            <person name="Ikeno M."/>
            <person name="Ito K."/>
            <person name="Ito S."/>
            <person name="Ito T."/>
            <person name="Ito Y."/>
            <person name="Ito Y."/>
            <person name="Iwabuchi A."/>
            <person name="Kamiya K."/>
            <person name="Karasawa W."/>
            <person name="Kurita K."/>
            <person name="Katagiri S."/>
            <person name="Kikuta A."/>
            <person name="Kobayashi H."/>
            <person name="Kobayashi N."/>
            <person name="Machita K."/>
            <person name="Maehara T."/>
            <person name="Masukawa M."/>
            <person name="Mizubayashi T."/>
            <person name="Mukai Y."/>
            <person name="Nagasaki H."/>
            <person name="Nagata Y."/>
            <person name="Naito S."/>
            <person name="Nakashima M."/>
            <person name="Nakama Y."/>
            <person name="Nakamichi Y."/>
            <person name="Nakamura M."/>
            <person name="Meguro A."/>
            <person name="Negishi M."/>
            <person name="Ohta I."/>
            <person name="Ohta T."/>
            <person name="Okamoto M."/>
            <person name="Ono N."/>
            <person name="Saji S."/>
            <person name="Sakaguchi M."/>
            <person name="Sakai K."/>
            <person name="Shibata M."/>
            <person name="Shimokawa T."/>
            <person name="Song J."/>
            <person name="Takazaki Y."/>
            <person name="Terasawa K."/>
            <person name="Tsugane M."/>
            <person name="Tsuji K."/>
            <person name="Ueda S."/>
            <person name="Waki K."/>
            <person name="Yamagata H."/>
            <person name="Yamamoto M."/>
            <person name="Yamamoto S."/>
            <person name="Yamane H."/>
            <person name="Yoshiki S."/>
            <person name="Yoshihara R."/>
            <person name="Yukawa K."/>
            <person name="Zhong H."/>
            <person name="Yano M."/>
            <person name="Yuan Q."/>
            <person name="Ouyang S."/>
            <person name="Liu J."/>
            <person name="Jones K.M."/>
            <person name="Gansberger K."/>
            <person name="Moffat K."/>
            <person name="Hill J."/>
            <person name="Bera J."/>
            <person name="Fadrosh D."/>
            <person name="Jin S."/>
            <person name="Johri S."/>
            <person name="Kim M."/>
            <person name="Overton L."/>
            <person name="Reardon M."/>
            <person name="Tsitrin T."/>
            <person name="Vuong H."/>
            <person name="Weaver B."/>
            <person name="Ciecko A."/>
            <person name="Tallon L."/>
            <person name="Jackson J."/>
            <person name="Pai G."/>
            <person name="Aken S.V."/>
            <person name="Utterback T."/>
            <person name="Reidmuller S."/>
            <person name="Feldblyum T."/>
            <person name="Hsiao J."/>
            <person name="Zismann V."/>
            <person name="Iobst S."/>
            <person name="de Vazeille A.R."/>
            <person name="Buell C.R."/>
            <person name="Ying K."/>
            <person name="Li Y."/>
            <person name="Lu T."/>
            <person name="Huang Y."/>
            <person name="Zhao Q."/>
            <person name="Feng Q."/>
            <person name="Zhang L."/>
            <person name="Zhu J."/>
            <person name="Weng Q."/>
            <person name="Mu J."/>
            <person name="Lu Y."/>
            <person name="Fan D."/>
            <person name="Liu Y."/>
            <person name="Guan J."/>
            <person name="Zhang Y."/>
            <person name="Yu S."/>
            <person name="Liu X."/>
            <person name="Zhang Y."/>
            <person name="Hong G."/>
            <person name="Han B."/>
            <person name="Choisne N."/>
            <person name="Demange N."/>
            <person name="Orjeda G."/>
            <person name="Samain S."/>
            <person name="Cattolico L."/>
            <person name="Pelletier E."/>
            <person name="Couloux A."/>
            <person name="Segurens B."/>
            <person name="Wincker P."/>
            <person name="D'Hont A."/>
            <person name="Scarpelli C."/>
            <person name="Weissenbach J."/>
            <person name="Salanoubat M."/>
            <person name="Quetier F."/>
            <person name="Yu Y."/>
            <person name="Kim H.R."/>
            <person name="Rambo T."/>
            <person name="Currie J."/>
            <person name="Collura K."/>
            <person name="Luo M."/>
            <person name="Yang T."/>
            <person name="Ammiraju J.S.S."/>
            <person name="Engler F."/>
            <person name="Soderlund C."/>
            <person name="Wing R.A."/>
            <person name="Palmer L.E."/>
            <person name="de la Bastide M."/>
            <person name="Spiegel L."/>
            <person name="Nascimento L."/>
            <person name="Zutavern T."/>
            <person name="O'Shaughnessy A."/>
            <person name="Dike S."/>
            <person name="Dedhia N."/>
            <person name="Preston R."/>
            <person name="Balija V."/>
            <person name="McCombie W.R."/>
            <person name="Chow T."/>
            <person name="Chen H."/>
            <person name="Chung M."/>
            <person name="Chen C."/>
            <person name="Shaw J."/>
            <person name="Wu H."/>
            <person name="Hsiao K."/>
            <person name="Chao Y."/>
            <person name="Chu M."/>
            <person name="Cheng C."/>
            <person name="Hour A."/>
            <person name="Lee P."/>
            <person name="Lin S."/>
            <person name="Lin Y."/>
            <person name="Liou J."/>
            <person name="Liu S."/>
            <person name="Hsing Y."/>
            <person name="Raghuvanshi S."/>
            <person name="Mohanty A."/>
            <person name="Bharti A.K."/>
            <person name="Gaur A."/>
            <person name="Gupta V."/>
            <person name="Kumar D."/>
            <person name="Ravi V."/>
            <person name="Vij S."/>
            <person name="Kapur A."/>
            <person name="Khurana P."/>
            <person name="Khurana P."/>
            <person name="Khurana J.P."/>
            <person name="Tyagi A.K."/>
            <person name="Gaikwad K."/>
            <person name="Singh A."/>
            <person name="Dalal V."/>
            <person name="Srivastava S."/>
            <person name="Dixit A."/>
            <person name="Pal A.K."/>
            <person name="Ghazi I.A."/>
            <person name="Yadav M."/>
            <person name="Pandit A."/>
            <person name="Bhargava A."/>
            <person name="Sureshbabu K."/>
            <person name="Batra K."/>
            <person name="Sharma T.R."/>
            <person name="Mohapatra T."/>
            <person name="Singh N.K."/>
            <person name="Messing J."/>
            <person name="Nelson A.B."/>
            <person name="Fuks G."/>
            <person name="Kavchok S."/>
            <person name="Keizer G."/>
            <person name="Linton E."/>
            <person name="Llaca V."/>
            <person name="Song R."/>
            <person name="Tanyolac B."/>
            <person name="Young S."/>
            <person name="Ho-Il K."/>
            <person name="Hahn J.H."/>
            <person name="Sangsakoo G."/>
            <person name="Vanavichit A."/>
            <person name="de Mattos Luiz.A.T."/>
            <person name="Zimmer P.D."/>
            <person name="Malone G."/>
            <person name="Dellagostin O."/>
            <person name="de Oliveira A.C."/>
            <person name="Bevan M."/>
            <person name="Bancroft I."/>
            <person name="Minx P."/>
            <person name="Cordum H."/>
            <person name="Wilson R."/>
            <person name="Cheng Z."/>
            <person name="Jin W."/>
            <person name="Jiang J."/>
            <person name="Leong S.A."/>
            <person name="Iwama H."/>
            <person name="Gojobori T."/>
            <person name="Itoh T."/>
            <person name="Niimura Y."/>
            <person name="Fujii Y."/>
            <person name="Habara T."/>
            <person name="Sakai H."/>
            <person name="Sato Y."/>
            <person name="Wilson G."/>
            <person name="Kumar K."/>
            <person name="McCouch S."/>
            <person name="Juretic N."/>
            <person name="Hoen D."/>
            <person name="Wright S."/>
            <person name="Bruskiewich R."/>
            <person name="Bureau T."/>
            <person name="Miyao A."/>
            <person name="Hirochika H."/>
            <person name="Nishikawa T."/>
            <person name="Kadowaki K."/>
            <person name="Sugiura M."/>
            <person name="Burr B."/>
            <person name="Sasaki T."/>
        </authorList>
    </citation>
    <scope>NUCLEOTIDE SEQUENCE [LARGE SCALE GENOMIC DNA]</scope>
    <source>
        <strain evidence="3">cv. Nipponbare</strain>
    </source>
</reference>
<evidence type="ECO:0000313" key="2">
    <source>
        <dbReference type="EMBL" id="BAS94483.1"/>
    </source>
</evidence>
<gene>
    <name evidence="2" type="ordered locus">Os05g0470400</name>
    <name evidence="2" type="ORF">OSNPB_050470400</name>
</gene>
<reference evidence="2 3" key="3">
    <citation type="journal article" date="2013" name="Rice">
        <title>Improvement of the Oryza sativa Nipponbare reference genome using next generation sequence and optical map data.</title>
        <authorList>
            <person name="Kawahara Y."/>
            <person name="de la Bastide M."/>
            <person name="Hamilton J.P."/>
            <person name="Kanamori H."/>
            <person name="McCombie W.R."/>
            <person name="Ouyang S."/>
            <person name="Schwartz D.C."/>
            <person name="Tanaka T."/>
            <person name="Wu J."/>
            <person name="Zhou S."/>
            <person name="Childs K.L."/>
            <person name="Davidson R.M."/>
            <person name="Lin H."/>
            <person name="Quesada-Ocampo L."/>
            <person name="Vaillancourt B."/>
            <person name="Sakai H."/>
            <person name="Lee S.S."/>
            <person name="Kim J."/>
            <person name="Numa H."/>
            <person name="Itoh T."/>
            <person name="Buell C.R."/>
            <person name="Matsumoto T."/>
        </authorList>
    </citation>
    <scope>NUCLEOTIDE SEQUENCE [LARGE SCALE GENOMIC DNA]</scope>
    <source>
        <strain evidence="3">cv. Nipponbare</strain>
    </source>
</reference>
<feature type="compositionally biased region" description="Basic residues" evidence="1">
    <location>
        <begin position="1"/>
        <end position="11"/>
    </location>
</feature>
<sequence>MAMARRRRGARKGGGAEQHAARRRAQMARLRARGVRRSAHRRRGTRRQSEARRHRGPRARGEPAMSRSRSGVMAPGDGGGGGRGFRGWGSPAQVRTAAGRRPTPESVGPRWPTCVFSGDHMLLGTPCAAPSLEGSINFSTNRKAKWTVGTNHAPREWQ</sequence>
<proteinExistence type="predicted"/>
<reference evidence="2 3" key="2">
    <citation type="journal article" date="2013" name="Plant Cell Physiol.">
        <title>Rice Annotation Project Database (RAP-DB): an integrative and interactive database for rice genomics.</title>
        <authorList>
            <person name="Sakai H."/>
            <person name="Lee S.S."/>
            <person name="Tanaka T."/>
            <person name="Numa H."/>
            <person name="Kim J."/>
            <person name="Kawahara Y."/>
            <person name="Wakimoto H."/>
            <person name="Yang C.C."/>
            <person name="Iwamoto M."/>
            <person name="Abe T."/>
            <person name="Yamada Y."/>
            <person name="Muto A."/>
            <person name="Inokuchi H."/>
            <person name="Ikemura T."/>
            <person name="Matsumoto T."/>
            <person name="Sasaki T."/>
            <person name="Itoh T."/>
        </authorList>
    </citation>
    <scope>NUCLEOTIDE SEQUENCE [LARGE SCALE GENOMIC DNA]</scope>
    <source>
        <strain evidence="3">cv. Nipponbare</strain>
    </source>
</reference>
<dbReference type="EMBL" id="AP014961">
    <property type="protein sequence ID" value="BAS94483.1"/>
    <property type="molecule type" value="Genomic_DNA"/>
</dbReference>
<dbReference type="PaxDb" id="39947-A0A0P0WNH1"/>